<feature type="domain" description="Sulfatase N-terminal" evidence="15">
    <location>
        <begin position="62"/>
        <end position="393"/>
    </location>
</feature>
<dbReference type="Gene3D" id="3.40.720.10">
    <property type="entry name" value="Alkaline Phosphatase, subunit A"/>
    <property type="match status" value="1"/>
</dbReference>
<keyword evidence="7 14" id="KW-0732">Signal</keyword>
<dbReference type="EMBL" id="HBUF01339392">
    <property type="protein sequence ID" value="CAG6700393.1"/>
    <property type="molecule type" value="Transcribed_RNA"/>
</dbReference>
<reference evidence="17" key="1">
    <citation type="submission" date="2021-05" db="EMBL/GenBank/DDBJ databases">
        <authorList>
            <person name="Alioto T."/>
            <person name="Alioto T."/>
            <person name="Gomez Garrido J."/>
        </authorList>
    </citation>
    <scope>NUCLEOTIDE SEQUENCE</scope>
</reference>
<evidence type="ECO:0000256" key="12">
    <source>
        <dbReference type="ARBA" id="ARBA00023180"/>
    </source>
</evidence>
<dbReference type="InterPro" id="IPR017850">
    <property type="entry name" value="Alkaline_phosphatase_core_sf"/>
</dbReference>
<dbReference type="EMBL" id="HBUF01339393">
    <property type="protein sequence ID" value="CAG6700396.1"/>
    <property type="molecule type" value="Transcribed_RNA"/>
</dbReference>
<comment type="similarity">
    <text evidence="5">Belongs to the sulfatase family.</text>
</comment>
<dbReference type="Pfam" id="PF12548">
    <property type="entry name" value="DUF3740"/>
    <property type="match status" value="1"/>
</dbReference>
<dbReference type="EMBL" id="HBUF01339391">
    <property type="protein sequence ID" value="CAG6700388.1"/>
    <property type="molecule type" value="Transcribed_RNA"/>
</dbReference>
<dbReference type="EMBL" id="HBUF01681122">
    <property type="protein sequence ID" value="CAG6792354.1"/>
    <property type="molecule type" value="Transcribed_RNA"/>
</dbReference>
<evidence type="ECO:0000256" key="2">
    <source>
        <dbReference type="ARBA" id="ARBA00004240"/>
    </source>
</evidence>
<accession>A0A8D8XGS3</accession>
<evidence type="ECO:0000256" key="9">
    <source>
        <dbReference type="ARBA" id="ARBA00022824"/>
    </source>
</evidence>
<dbReference type="InterPro" id="IPR000917">
    <property type="entry name" value="Sulfatase_N"/>
</dbReference>
<evidence type="ECO:0000256" key="8">
    <source>
        <dbReference type="ARBA" id="ARBA00022801"/>
    </source>
</evidence>
<dbReference type="GO" id="GO:0046872">
    <property type="term" value="F:metal ion binding"/>
    <property type="evidence" value="ECO:0007669"/>
    <property type="project" value="UniProtKB-KW"/>
</dbReference>
<dbReference type="PANTHER" id="PTHR43108:SF16">
    <property type="entry name" value="EXTRACELLULAR SULFATASE SULF-1 HOMOLOG"/>
    <property type="match status" value="1"/>
</dbReference>
<dbReference type="GO" id="GO:0005539">
    <property type="term" value="F:glycosaminoglycan binding"/>
    <property type="evidence" value="ECO:0007669"/>
    <property type="project" value="TreeGrafter"/>
</dbReference>
<evidence type="ECO:0000256" key="14">
    <source>
        <dbReference type="SAM" id="SignalP"/>
    </source>
</evidence>
<feature type="coiled-coil region" evidence="13">
    <location>
        <begin position="765"/>
        <end position="792"/>
    </location>
</feature>
<dbReference type="GO" id="GO:0005783">
    <property type="term" value="C:endoplasmic reticulum"/>
    <property type="evidence" value="ECO:0007669"/>
    <property type="project" value="UniProtKB-SubCell"/>
</dbReference>
<evidence type="ECO:0000256" key="3">
    <source>
        <dbReference type="ARBA" id="ARBA00004241"/>
    </source>
</evidence>
<evidence type="ECO:0000259" key="15">
    <source>
        <dbReference type="Pfam" id="PF00884"/>
    </source>
</evidence>
<keyword evidence="9" id="KW-0256">Endoplasmic reticulum</keyword>
<feature type="domain" description="Extracellular sulfatase C-terminal" evidence="16">
    <location>
        <begin position="608"/>
        <end position="686"/>
    </location>
</feature>
<keyword evidence="13" id="KW-0175">Coiled coil</keyword>
<dbReference type="SUPFAM" id="SSF53649">
    <property type="entry name" value="Alkaline phosphatase-like"/>
    <property type="match status" value="1"/>
</dbReference>
<comment type="subcellular location">
    <subcellularLocation>
        <location evidence="3">Cell surface</location>
    </subcellularLocation>
    <subcellularLocation>
        <location evidence="2">Endoplasmic reticulum</location>
    </subcellularLocation>
    <subcellularLocation>
        <location evidence="4">Golgi apparatus</location>
        <location evidence="4">Golgi stack</location>
    </subcellularLocation>
</comment>
<dbReference type="InterPro" id="IPR024609">
    <property type="entry name" value="Extracellular_sulfatase_C"/>
</dbReference>
<dbReference type="EMBL" id="HBUF01339395">
    <property type="protein sequence ID" value="CAG6700403.1"/>
    <property type="molecule type" value="Transcribed_RNA"/>
</dbReference>
<dbReference type="EMBL" id="HBUF01681121">
    <property type="protein sequence ID" value="CAG6792352.1"/>
    <property type="molecule type" value="Transcribed_RNA"/>
</dbReference>
<keyword evidence="8" id="KW-0378">Hydrolase</keyword>
<evidence type="ECO:0000256" key="10">
    <source>
        <dbReference type="ARBA" id="ARBA00022837"/>
    </source>
</evidence>
<dbReference type="PROSITE" id="PS00523">
    <property type="entry name" value="SULFATASE_1"/>
    <property type="match status" value="1"/>
</dbReference>
<evidence type="ECO:0000256" key="4">
    <source>
        <dbReference type="ARBA" id="ARBA00004348"/>
    </source>
</evidence>
<dbReference type="EMBL" id="HBUF01328922">
    <property type="protein sequence ID" value="CAG6696483.1"/>
    <property type="molecule type" value="Transcribed_RNA"/>
</dbReference>
<dbReference type="Pfam" id="PF00884">
    <property type="entry name" value="Sulfatase"/>
    <property type="match status" value="1"/>
</dbReference>
<keyword evidence="11" id="KW-0333">Golgi apparatus</keyword>
<dbReference type="FunFam" id="3.40.720.10:FF:000050">
    <property type="entry name" value="Extracellular sulfatase SULF-1"/>
    <property type="match status" value="1"/>
</dbReference>
<evidence type="ECO:0000256" key="5">
    <source>
        <dbReference type="ARBA" id="ARBA00008779"/>
    </source>
</evidence>
<evidence type="ECO:0000256" key="13">
    <source>
        <dbReference type="SAM" id="Coils"/>
    </source>
</evidence>
<organism evidence="17">
    <name type="scientific">Cacopsylla melanoneura</name>
    <dbReference type="NCBI Taxonomy" id="428564"/>
    <lineage>
        <taxon>Eukaryota</taxon>
        <taxon>Metazoa</taxon>
        <taxon>Ecdysozoa</taxon>
        <taxon>Arthropoda</taxon>
        <taxon>Hexapoda</taxon>
        <taxon>Insecta</taxon>
        <taxon>Pterygota</taxon>
        <taxon>Neoptera</taxon>
        <taxon>Paraneoptera</taxon>
        <taxon>Hemiptera</taxon>
        <taxon>Sternorrhyncha</taxon>
        <taxon>Psylloidea</taxon>
        <taxon>Psyllidae</taxon>
        <taxon>Psyllinae</taxon>
        <taxon>Cacopsylla</taxon>
    </lineage>
</organism>
<evidence type="ECO:0000259" key="16">
    <source>
        <dbReference type="Pfam" id="PF12548"/>
    </source>
</evidence>
<dbReference type="InterPro" id="IPR024607">
    <property type="entry name" value="Sulfatase_CS"/>
</dbReference>
<proteinExistence type="inferred from homology"/>
<sequence>MIFYTRFLFTTFTFLLFMHSTLTRKSSLNVESSDHRRLKAKSRQQFSGQQSYPGYMNEERKPNIILFLTDDQDVELGSLNFMKKTLRLVRDGGAEFRHAYTTTPMCCPSRSSLLTGLYMHNHNVYTNNDNCSSPQWQAEHEPRSFATYLSNSGYRTGYFGKYLNKYNGSHVPPGWREWGGLIFNSKYYNYSINMNGRKIKHGDNYLNDYYTDLIANDSVQFLRQSKQSFSKKPIMLVMSFPAPHGPEDSAPQYSNMYFNVTSHHTPSYDYAPNPDKQWILRYTGKMKPVFKEFTDLLMTKRLQTLQSVDDAVEKVMKELKDLGELNNTYIIYTSDHGYHMGQFGLIKGKAFPFEFDIRVPFMMRGPGIVPGTIIDDLVLNIDIAPTILDLAGIAAPPHMDGRSMLKLLLRRKGHKKHETKWPDTFLVESSGRRDIPILQKSQPTTPPVQAENNTSQHLFATDGNLLSPNNDIQSERSLYQHLSKAERMLLHCQSPEYQSPCKSGQKWYCTFDGTRWRKHKCKVKSLKIRPNNLCACFNSDGVIYTYNPDHVTSPRVVRDFTSVITNRPKIIRYLPDYKTLEDILQVAWKHPRRQQKRQSPTLIRTHLSSVEDTVMKQISVLQIFHDGINAKCSISQNSEVSCSNEMYSNPRLWRASKNKVQKQIRKLLIKLSQLKAIEKHLEDRQPLEDPTIPMDKQLRPLDKNRNTKHRHRHENQTKSYDLETNGLFENMYTNVTKVDHGRYDNRFHNLLSDTCYCAHAGNTLSAKEQAAIEKQQQREERMKRKERKLKKKLKIEKECFTEKMNCFSHDNDHWKTAPFWTLGPFCFCVNANNNTYSCLRTINATHNFLYCEFVTGFITFYNMRIDPFQQWNRAFSLSDHEKTWLHSSLNTLRSCRGSRECHLGYNATSIDSINPSGNETCVNCHLRKNKQVQRTVLRTFTS</sequence>
<comment type="cofactor">
    <cofactor evidence="1">
        <name>Ca(2+)</name>
        <dbReference type="ChEBI" id="CHEBI:29108"/>
    </cofactor>
</comment>
<dbReference type="AlphaFoldDB" id="A0A8D8XGS3"/>
<keyword evidence="10" id="KW-0106">Calcium</keyword>
<evidence type="ECO:0000256" key="1">
    <source>
        <dbReference type="ARBA" id="ARBA00001913"/>
    </source>
</evidence>
<feature type="signal peptide" evidence="14">
    <location>
        <begin position="1"/>
        <end position="23"/>
    </location>
</feature>
<name>A0A8D8XGS3_9HEMI</name>
<dbReference type="CDD" id="cd16147">
    <property type="entry name" value="G6S"/>
    <property type="match status" value="1"/>
</dbReference>
<keyword evidence="6" id="KW-0479">Metal-binding</keyword>
<keyword evidence="12" id="KW-0325">Glycoprotein</keyword>
<evidence type="ECO:0000313" key="17">
    <source>
        <dbReference type="EMBL" id="CAG6696482.1"/>
    </source>
</evidence>
<feature type="chain" id="PRO_5036262482" evidence="14">
    <location>
        <begin position="24"/>
        <end position="942"/>
    </location>
</feature>
<dbReference type="EMBL" id="HBUF01150059">
    <property type="protein sequence ID" value="CAG6648027.1"/>
    <property type="molecule type" value="Transcribed_RNA"/>
</dbReference>
<evidence type="ECO:0000256" key="6">
    <source>
        <dbReference type="ARBA" id="ARBA00022723"/>
    </source>
</evidence>
<evidence type="ECO:0000256" key="11">
    <source>
        <dbReference type="ARBA" id="ARBA00023034"/>
    </source>
</evidence>
<feature type="coiled-coil region" evidence="13">
    <location>
        <begin position="657"/>
        <end position="684"/>
    </location>
</feature>
<dbReference type="EMBL" id="HBUF01339390">
    <property type="protein sequence ID" value="CAG6700384.1"/>
    <property type="molecule type" value="Transcribed_RNA"/>
</dbReference>
<dbReference type="EMBL" id="HBUF01328921">
    <property type="protein sequence ID" value="CAG6696482.1"/>
    <property type="molecule type" value="Transcribed_RNA"/>
</dbReference>
<dbReference type="EMBL" id="HBUF01150061">
    <property type="protein sequence ID" value="CAG6648029.1"/>
    <property type="molecule type" value="Transcribed_RNA"/>
</dbReference>
<dbReference type="GO" id="GO:0008449">
    <property type="term" value="F:N-acetylglucosamine-6-sulfatase activity"/>
    <property type="evidence" value="ECO:0007669"/>
    <property type="project" value="TreeGrafter"/>
</dbReference>
<protein>
    <submittedName>
        <fullName evidence="17">Extracellular sulfatase SULF-1 homolog</fullName>
    </submittedName>
</protein>
<dbReference type="PANTHER" id="PTHR43108">
    <property type="entry name" value="N-ACETYLGLUCOSAMINE-6-SULFATASE FAMILY MEMBER"/>
    <property type="match status" value="1"/>
</dbReference>
<dbReference type="GO" id="GO:0009986">
    <property type="term" value="C:cell surface"/>
    <property type="evidence" value="ECO:0007669"/>
    <property type="project" value="UniProtKB-SubCell"/>
</dbReference>
<evidence type="ECO:0000256" key="7">
    <source>
        <dbReference type="ARBA" id="ARBA00022729"/>
    </source>
</evidence>
<dbReference type="EMBL" id="HBUF01339394">
    <property type="protein sequence ID" value="CAG6700400.1"/>
    <property type="molecule type" value="Transcribed_RNA"/>
</dbReference>
<dbReference type="GO" id="GO:0005795">
    <property type="term" value="C:Golgi stack"/>
    <property type="evidence" value="ECO:0007669"/>
    <property type="project" value="UniProtKB-SubCell"/>
</dbReference>